<evidence type="ECO:0000313" key="13">
    <source>
        <dbReference type="Proteomes" id="UP000241769"/>
    </source>
</evidence>
<organism evidence="12 13">
    <name type="scientific">Planoprotostelium fungivorum</name>
    <dbReference type="NCBI Taxonomy" id="1890364"/>
    <lineage>
        <taxon>Eukaryota</taxon>
        <taxon>Amoebozoa</taxon>
        <taxon>Evosea</taxon>
        <taxon>Variosea</taxon>
        <taxon>Cavosteliida</taxon>
        <taxon>Cavosteliaceae</taxon>
        <taxon>Planoprotostelium</taxon>
    </lineage>
</organism>
<feature type="compositionally biased region" description="Low complexity" evidence="8">
    <location>
        <begin position="335"/>
        <end position="375"/>
    </location>
</feature>
<feature type="region of interest" description="Disordered" evidence="8">
    <location>
        <begin position="335"/>
        <end position="390"/>
    </location>
</feature>
<evidence type="ECO:0000256" key="9">
    <source>
        <dbReference type="SAM" id="SignalP"/>
    </source>
</evidence>
<dbReference type="PANTHER" id="PTHR31737">
    <property type="entry name" value="PROTEIN TOS1"/>
    <property type="match status" value="1"/>
</dbReference>
<reference evidence="12 13" key="1">
    <citation type="journal article" date="2018" name="Genome Biol. Evol.">
        <title>Multiple Roots of Fruiting Body Formation in Amoebozoa.</title>
        <authorList>
            <person name="Hillmann F."/>
            <person name="Forbes G."/>
            <person name="Novohradska S."/>
            <person name="Ferling I."/>
            <person name="Riege K."/>
            <person name="Groth M."/>
            <person name="Westermann M."/>
            <person name="Marz M."/>
            <person name="Spaller T."/>
            <person name="Winckler T."/>
            <person name="Schaap P."/>
            <person name="Glockner G."/>
        </authorList>
    </citation>
    <scope>NUCLEOTIDE SEQUENCE [LARGE SCALE GENOMIC DNA]</scope>
    <source>
        <strain evidence="12 13">Jena</strain>
    </source>
</reference>
<evidence type="ECO:0000256" key="4">
    <source>
        <dbReference type="ARBA" id="ARBA00022729"/>
    </source>
</evidence>
<feature type="domain" description="Cell wall protein YJL171C/Tos1 C-terminal" evidence="10">
    <location>
        <begin position="96"/>
        <end position="316"/>
    </location>
</feature>
<feature type="compositionally biased region" description="Polar residues" evidence="8">
    <location>
        <begin position="376"/>
        <end position="390"/>
    </location>
</feature>
<dbReference type="EMBL" id="MDYQ01000269">
    <property type="protein sequence ID" value="PRP77336.1"/>
    <property type="molecule type" value="Genomic_DNA"/>
</dbReference>
<dbReference type="STRING" id="1890364.A0A2P6N053"/>
<dbReference type="InterPro" id="IPR018805">
    <property type="entry name" value="YJL171C/Tos1_C"/>
</dbReference>
<evidence type="ECO:0000256" key="7">
    <source>
        <dbReference type="ARBA" id="ARBA00023316"/>
    </source>
</evidence>
<evidence type="ECO:0000259" key="11">
    <source>
        <dbReference type="Pfam" id="PF10290"/>
    </source>
</evidence>
<keyword evidence="13" id="KW-1185">Reference proteome</keyword>
<evidence type="ECO:0000313" key="12">
    <source>
        <dbReference type="EMBL" id="PRP77336.1"/>
    </source>
</evidence>
<feature type="domain" description="Cell wall protein YJL171C/Tos1 N-terminal" evidence="11">
    <location>
        <begin position="22"/>
        <end position="91"/>
    </location>
</feature>
<comment type="caution">
    <text evidence="12">The sequence shown here is derived from an EMBL/GenBank/DDBJ whole genome shotgun (WGS) entry which is preliminary data.</text>
</comment>
<dbReference type="OrthoDB" id="118256at2759"/>
<gene>
    <name evidence="12" type="ORF">PROFUN_05581</name>
</gene>
<dbReference type="InParanoid" id="A0A2P6N053"/>
<dbReference type="Pfam" id="PF10290">
    <property type="entry name" value="YJL171C_Tos1_N"/>
    <property type="match status" value="1"/>
</dbReference>
<evidence type="ECO:0000256" key="1">
    <source>
        <dbReference type="ARBA" id="ARBA00000382"/>
    </source>
</evidence>
<comment type="catalytic activity">
    <reaction evidence="1">
        <text>Hydrolysis of (1-&gt;3)-beta-D-glucosidic linkages in (1-&gt;3)-beta-D-glucans.</text>
        <dbReference type="EC" id="3.2.1.39"/>
    </reaction>
</comment>
<protein>
    <recommendedName>
        <fullName evidence="3">glucan endo-1,3-beta-D-glucosidase</fullName>
        <ecNumber evidence="3">3.2.1.39</ecNumber>
    </recommendedName>
</protein>
<proteinExistence type="inferred from homology"/>
<dbReference type="InterPro" id="IPR018807">
    <property type="entry name" value="YJL171C/Tos1_N"/>
</dbReference>
<keyword evidence="12" id="KW-0449">Lipoprotein</keyword>
<keyword evidence="4 9" id="KW-0732">Signal</keyword>
<evidence type="ECO:0000256" key="5">
    <source>
        <dbReference type="ARBA" id="ARBA00022801"/>
    </source>
</evidence>
<dbReference type="Proteomes" id="UP000241769">
    <property type="component" value="Unassembled WGS sequence"/>
</dbReference>
<evidence type="ECO:0000256" key="8">
    <source>
        <dbReference type="SAM" id="MobiDB-lite"/>
    </source>
</evidence>
<name>A0A2P6N053_9EUKA</name>
<keyword evidence="6" id="KW-0326">Glycosidase</keyword>
<dbReference type="GO" id="GO:0071555">
    <property type="term" value="P:cell wall organization"/>
    <property type="evidence" value="ECO:0007669"/>
    <property type="project" value="UniProtKB-KW"/>
</dbReference>
<feature type="signal peptide" evidence="9">
    <location>
        <begin position="1"/>
        <end position="16"/>
    </location>
</feature>
<keyword evidence="7" id="KW-0961">Cell wall biogenesis/degradation</keyword>
<accession>A0A2P6N053</accession>
<evidence type="ECO:0000256" key="2">
    <source>
        <dbReference type="ARBA" id="ARBA00006055"/>
    </source>
</evidence>
<evidence type="ECO:0000256" key="6">
    <source>
        <dbReference type="ARBA" id="ARBA00023295"/>
    </source>
</evidence>
<comment type="similarity">
    <text evidence="2">Belongs to the PGA52 family.</text>
</comment>
<keyword evidence="5" id="KW-0378">Hydrolase</keyword>
<dbReference type="GO" id="GO:0042973">
    <property type="term" value="F:glucan endo-1,3-beta-D-glucosidase activity"/>
    <property type="evidence" value="ECO:0007669"/>
    <property type="project" value="UniProtKB-EC"/>
</dbReference>
<dbReference type="AlphaFoldDB" id="A0A2P6N053"/>
<feature type="chain" id="PRO_5015153008" description="glucan endo-1,3-beta-D-glucosidase" evidence="9">
    <location>
        <begin position="17"/>
        <end position="428"/>
    </location>
</feature>
<evidence type="ECO:0000259" key="10">
    <source>
        <dbReference type="Pfam" id="PF10287"/>
    </source>
</evidence>
<dbReference type="EC" id="3.2.1.39" evidence="3"/>
<dbReference type="PANTHER" id="PTHR31737:SF2">
    <property type="entry name" value="PROTEIN TOS1"/>
    <property type="match status" value="1"/>
</dbReference>
<sequence length="428" mass="45516">MRSISLLAFFFALCESAAIDSFRYTGVGASGSYQMITRADPGVWPNCNIPQDQKCGTTLSSVNAPLAPFDDEQSVVFRGPMNIYRLAVYQPQTGGAWTSVSYWDPNVSPQNLVFLNNMGGGASGTWSICQGASQSYSSGNYSTTTSKPNAEPFKTFIPPGKEVNIMTSTQCSTNQPCAGFSRGTAYHGWGGSKMFAIQYNMPQSTDSNNNIPAIWALNAQVLRSAQYGCNCRGMGGSGGCGELDLVEVIISQDLSQAYSEIYSMKGATGTGADYFARPYTTSRTLLVTFDAGTDTITLQHVASFDWSNSISAPQMSSYATGKVDRSVPFGTSYFTTSSSPTSNIPTSKSPTSNVPTSTVPTKSPTSSIPTSKSSTANTMSTTNVQQTSSTDVVPTMLQETGKNTSSTGSSATLSSSLFLIMFLAYLMM</sequence>
<dbReference type="Pfam" id="PF10287">
    <property type="entry name" value="YJL171C_Tos1_C"/>
    <property type="match status" value="1"/>
</dbReference>
<evidence type="ECO:0000256" key="3">
    <source>
        <dbReference type="ARBA" id="ARBA00012780"/>
    </source>
</evidence>